<sequence length="214" mass="22966">MELGTLLFFAVTLSLDAFSAGFAYGVRQIKIPVLSCIAMLGTSVLIVGISVLCGSAVAHLLPEPLCDRIAGLILLVIGFWWFLRLQKKREPREEGHCRTLVSFRLASLAVVIQIFDEPLRADIDASGEISIRESLFLSLALSVDALGAVFGASLAGLGGILSVVLIGIFQQCFLMLGAFFGRSHTLSWLRLQGPLAACILLCTLGLYKLISGGR</sequence>
<feature type="transmembrane region" description="Helical" evidence="5">
    <location>
        <begin position="193"/>
        <end position="210"/>
    </location>
</feature>
<proteinExistence type="predicted"/>
<dbReference type="PANTHER" id="PTHR35529:SF2">
    <property type="entry name" value="SPORULATION PROTEIN YTAF-RELATED"/>
    <property type="match status" value="1"/>
</dbReference>
<dbReference type="NCBIfam" id="TIGR02840">
    <property type="entry name" value="spore_YtaF"/>
    <property type="match status" value="1"/>
</dbReference>
<dbReference type="HOGENOM" id="CLU_094526_0_1_9"/>
<accession>K4LIW2</accession>
<dbReference type="InterPro" id="IPR014205">
    <property type="entry name" value="Spore_YtaF"/>
</dbReference>
<evidence type="ECO:0000256" key="2">
    <source>
        <dbReference type="ARBA" id="ARBA00022692"/>
    </source>
</evidence>
<keyword evidence="2 5" id="KW-0812">Transmembrane</keyword>
<feature type="transmembrane region" description="Helical" evidence="5">
    <location>
        <begin position="69"/>
        <end position="85"/>
    </location>
</feature>
<keyword evidence="4 5" id="KW-0472">Membrane</keyword>
<name>K4LIW2_THEPS</name>
<dbReference type="Pfam" id="PF02659">
    <property type="entry name" value="Mntp"/>
    <property type="match status" value="1"/>
</dbReference>
<evidence type="ECO:0000313" key="7">
    <source>
        <dbReference type="Proteomes" id="UP000000467"/>
    </source>
</evidence>
<keyword evidence="1" id="KW-1003">Cell membrane</keyword>
<dbReference type="InterPro" id="IPR003810">
    <property type="entry name" value="Mntp/YtaF"/>
</dbReference>
<protein>
    <submittedName>
        <fullName evidence="6">Putative sporulation protein YtaF</fullName>
    </submittedName>
</protein>
<feature type="transmembrane region" description="Helical" evidence="5">
    <location>
        <begin position="33"/>
        <end position="57"/>
    </location>
</feature>
<reference evidence="6 7" key="1">
    <citation type="journal article" date="2012" name="BMC Genomics">
        <title>Genome-guided analysis of physiological and morphological traits of the fermentative acetate oxidizer Thermacetogenium phaeum.</title>
        <authorList>
            <person name="Oehler D."/>
            <person name="Poehlein A."/>
            <person name="Leimbach A."/>
            <person name="Muller N."/>
            <person name="Daniel R."/>
            <person name="Gottschalk G."/>
            <person name="Schink B."/>
        </authorList>
    </citation>
    <scope>NUCLEOTIDE SEQUENCE [LARGE SCALE GENOMIC DNA]</scope>
    <source>
        <strain evidence="7">ATCC BAA-254 / DSM 26808 / PB</strain>
    </source>
</reference>
<dbReference type="RefSeq" id="WP_015050884.1">
    <property type="nucleotide sequence ID" value="NC_018870.1"/>
</dbReference>
<evidence type="ECO:0000256" key="3">
    <source>
        <dbReference type="ARBA" id="ARBA00022989"/>
    </source>
</evidence>
<gene>
    <name evidence="6" type="primary">ytaF</name>
    <name evidence="6" type="ordered locus">Tph_c18070</name>
</gene>
<dbReference type="eggNOG" id="COG1971">
    <property type="taxonomic scope" value="Bacteria"/>
</dbReference>
<evidence type="ECO:0000313" key="6">
    <source>
        <dbReference type="EMBL" id="AFV12007.1"/>
    </source>
</evidence>
<evidence type="ECO:0000256" key="4">
    <source>
        <dbReference type="ARBA" id="ARBA00023136"/>
    </source>
</evidence>
<dbReference type="Proteomes" id="UP000000467">
    <property type="component" value="Chromosome"/>
</dbReference>
<dbReference type="STRING" id="1089553.Tph_c18070"/>
<dbReference type="PANTHER" id="PTHR35529">
    <property type="entry name" value="MANGANESE EFFLUX PUMP MNTP-RELATED"/>
    <property type="match status" value="1"/>
</dbReference>
<feature type="transmembrane region" description="Helical" evidence="5">
    <location>
        <begin position="6"/>
        <end position="26"/>
    </location>
</feature>
<dbReference type="EMBL" id="CP003732">
    <property type="protein sequence ID" value="AFV12007.1"/>
    <property type="molecule type" value="Genomic_DNA"/>
</dbReference>
<keyword evidence="3 5" id="KW-1133">Transmembrane helix</keyword>
<dbReference type="OrthoDB" id="1679205at2"/>
<evidence type="ECO:0000256" key="5">
    <source>
        <dbReference type="SAM" id="Phobius"/>
    </source>
</evidence>
<dbReference type="AlphaFoldDB" id="K4LIW2"/>
<organism evidence="6 7">
    <name type="scientific">Thermacetogenium phaeum (strain ATCC BAA-254 / DSM 26808 / PB)</name>
    <dbReference type="NCBI Taxonomy" id="1089553"/>
    <lineage>
        <taxon>Bacteria</taxon>
        <taxon>Bacillati</taxon>
        <taxon>Bacillota</taxon>
        <taxon>Clostridia</taxon>
        <taxon>Thermoanaerobacterales</taxon>
        <taxon>Thermoanaerobacteraceae</taxon>
        <taxon>Thermacetogenium</taxon>
    </lineage>
</organism>
<dbReference type="KEGG" id="tpz:Tph_c18070"/>
<evidence type="ECO:0000256" key="1">
    <source>
        <dbReference type="ARBA" id="ARBA00022475"/>
    </source>
</evidence>
<keyword evidence="7" id="KW-1185">Reference proteome</keyword>